<dbReference type="AlphaFoldDB" id="A0A091B895"/>
<evidence type="ECO:0000256" key="1">
    <source>
        <dbReference type="ARBA" id="ARBA00009670"/>
    </source>
</evidence>
<name>A0A091B895_9GAMM</name>
<dbReference type="RefSeq" id="WP_034211186.1">
    <property type="nucleotide sequence ID" value="NZ_AVCK01000012.1"/>
</dbReference>
<sequence>MSSSQPKPASRLPRSLQIAVALGGFGWTWWRRHRRAPESLPARLRETLEGLGTTFVKLGQGLSLRRDLLPAPYLSELEALHAHVPPFESALAVAAIESAFGQPVSQLFAEFELVPFAAASVAQVHRAQLPDGRTVAVKVRRPGIVAQVHADLRLLRRFVRVSQWLVPGLRRYQPLELVDELGQSLHQEIDMVQEARNMRRLAHTLDPLPYLSLPHVVEPWVGPAVIVQEFSHGAPIATRNRTPRGRELAGRLLDAYVHQLMGSGVFHADPHPGNLFELPDGRLCFHDFGSIGFLDPAARVAFAQLIEGLVANEPQDVLDAVVAMGFISGPVDRQAYVRAISEILSSLATLPLNEWSMADAIWRVARIGAGANFRLPRHLLVLMRTLFLAENTLRGLDPDLDLMQALGARAQRMVQTLQQQAGGRPMHEQLLKSAEQLPVVAMQMLRQLQLDEGRPALSLHHRGLEPLETTLARTGNRLALALVTLGLYLAGSVMMLHGAGPRLWGHLPVLSGLAFAAALVLSWRLVRAISRSGHL</sequence>
<reference evidence="4 5" key="1">
    <citation type="submission" date="2013-09" db="EMBL/GenBank/DDBJ databases">
        <title>Genome sequencing of Arenimonas metalli.</title>
        <authorList>
            <person name="Chen F."/>
            <person name="Wang G."/>
        </authorList>
    </citation>
    <scope>NUCLEOTIDE SEQUENCE [LARGE SCALE GENOMIC DNA]</scope>
    <source>
        <strain evidence="4 5">CF5-1</strain>
    </source>
</reference>
<feature type="domain" description="ABC1 atypical kinase-like" evidence="3">
    <location>
        <begin position="80"/>
        <end position="317"/>
    </location>
</feature>
<evidence type="ECO:0000313" key="5">
    <source>
        <dbReference type="Proteomes" id="UP000029393"/>
    </source>
</evidence>
<evidence type="ECO:0000259" key="3">
    <source>
        <dbReference type="Pfam" id="PF03109"/>
    </source>
</evidence>
<dbReference type="OrthoDB" id="9795390at2"/>
<dbReference type="Pfam" id="PF03109">
    <property type="entry name" value="ABC1"/>
    <property type="match status" value="1"/>
</dbReference>
<dbReference type="PANTHER" id="PTHR10566">
    <property type="entry name" value="CHAPERONE-ACTIVITY OF BC1 COMPLEX CABC1 -RELATED"/>
    <property type="match status" value="1"/>
</dbReference>
<dbReference type="SUPFAM" id="SSF56112">
    <property type="entry name" value="Protein kinase-like (PK-like)"/>
    <property type="match status" value="1"/>
</dbReference>
<dbReference type="PANTHER" id="PTHR10566:SF113">
    <property type="entry name" value="PROTEIN ACTIVITY OF BC1 COMPLEX KINASE 7, CHLOROPLASTIC"/>
    <property type="match status" value="1"/>
</dbReference>
<evidence type="ECO:0000256" key="2">
    <source>
        <dbReference type="SAM" id="Phobius"/>
    </source>
</evidence>
<comment type="similarity">
    <text evidence="1">Belongs to the protein kinase superfamily. ADCK protein kinase family.</text>
</comment>
<evidence type="ECO:0000313" key="4">
    <source>
        <dbReference type="EMBL" id="KFN47049.1"/>
    </source>
</evidence>
<dbReference type="EMBL" id="AVCK01000012">
    <property type="protein sequence ID" value="KFN47049.1"/>
    <property type="molecule type" value="Genomic_DNA"/>
</dbReference>
<feature type="transmembrane region" description="Helical" evidence="2">
    <location>
        <begin position="478"/>
        <end position="497"/>
    </location>
</feature>
<comment type="caution">
    <text evidence="4">The sequence shown here is derived from an EMBL/GenBank/DDBJ whole genome shotgun (WGS) entry which is preliminary data.</text>
</comment>
<dbReference type="InterPro" id="IPR011009">
    <property type="entry name" value="Kinase-like_dom_sf"/>
</dbReference>
<dbReference type="InterPro" id="IPR050154">
    <property type="entry name" value="UbiB_kinase"/>
</dbReference>
<protein>
    <recommendedName>
        <fullName evidence="3">ABC1 atypical kinase-like domain-containing protein</fullName>
    </recommendedName>
</protein>
<dbReference type="CDD" id="cd05121">
    <property type="entry name" value="ABC1_ADCK3-like"/>
    <property type="match status" value="1"/>
</dbReference>
<keyword evidence="2" id="KW-0812">Transmembrane</keyword>
<accession>A0A091B895</accession>
<dbReference type="InterPro" id="IPR004147">
    <property type="entry name" value="ABC1_dom"/>
</dbReference>
<dbReference type="Proteomes" id="UP000029393">
    <property type="component" value="Unassembled WGS sequence"/>
</dbReference>
<organism evidence="4 5">
    <name type="scientific">Arenimonas metalli CF5-1</name>
    <dbReference type="NCBI Taxonomy" id="1384056"/>
    <lineage>
        <taxon>Bacteria</taxon>
        <taxon>Pseudomonadati</taxon>
        <taxon>Pseudomonadota</taxon>
        <taxon>Gammaproteobacteria</taxon>
        <taxon>Lysobacterales</taxon>
        <taxon>Lysobacteraceae</taxon>
        <taxon>Arenimonas</taxon>
    </lineage>
</organism>
<gene>
    <name evidence="4" type="ORF">N787_01745</name>
</gene>
<keyword evidence="5" id="KW-1185">Reference proteome</keyword>
<dbReference type="eggNOG" id="COG0661">
    <property type="taxonomic scope" value="Bacteria"/>
</dbReference>
<dbReference type="PATRIC" id="fig|1384056.3.peg.977"/>
<dbReference type="STRING" id="1384056.N787_01745"/>
<feature type="transmembrane region" description="Helical" evidence="2">
    <location>
        <begin position="503"/>
        <end position="526"/>
    </location>
</feature>
<keyword evidence="2" id="KW-0472">Membrane</keyword>
<proteinExistence type="inferred from homology"/>
<keyword evidence="2" id="KW-1133">Transmembrane helix</keyword>